<accession>A0AAI8Z3T6</accession>
<sequence length="172" mass="18576">MPPKSQDARADAQTVRERQIAAAAHARSKKQQAAAAAQQNNGGSSLKELALVNTDSGQISAPGQGTGMSWNTAPLELLNTYRVAHNIPSPAAFTSPLRQAQLTNAGIGRQSPTMARKKEKRRISKEQLALAVRKNFNGAAVNEIDVVVDLVYKVRNQDKAFRMRSMAGVTKK</sequence>
<gene>
    <name evidence="2" type="ORF">LECACI_7A007152</name>
</gene>
<dbReference type="InterPro" id="IPR038291">
    <property type="entry name" value="SAP30_C_sf"/>
</dbReference>
<feature type="region of interest" description="Disordered" evidence="1">
    <location>
        <begin position="1"/>
        <end position="41"/>
    </location>
</feature>
<proteinExistence type="predicted"/>
<feature type="compositionally biased region" description="Low complexity" evidence="1">
    <location>
        <begin position="20"/>
        <end position="39"/>
    </location>
</feature>
<dbReference type="EMBL" id="CAVMBE010000056">
    <property type="protein sequence ID" value="CAK4031994.1"/>
    <property type="molecule type" value="Genomic_DNA"/>
</dbReference>
<organism evidence="2 3">
    <name type="scientific">Lecanosticta acicola</name>
    <dbReference type="NCBI Taxonomy" id="111012"/>
    <lineage>
        <taxon>Eukaryota</taxon>
        <taxon>Fungi</taxon>
        <taxon>Dikarya</taxon>
        <taxon>Ascomycota</taxon>
        <taxon>Pezizomycotina</taxon>
        <taxon>Dothideomycetes</taxon>
        <taxon>Dothideomycetidae</taxon>
        <taxon>Mycosphaerellales</taxon>
        <taxon>Mycosphaerellaceae</taxon>
        <taxon>Lecanosticta</taxon>
    </lineage>
</organism>
<dbReference type="Proteomes" id="UP001296104">
    <property type="component" value="Unassembled WGS sequence"/>
</dbReference>
<dbReference type="AlphaFoldDB" id="A0AAI8Z3T6"/>
<evidence type="ECO:0008006" key="4">
    <source>
        <dbReference type="Google" id="ProtNLM"/>
    </source>
</evidence>
<protein>
    <recommendedName>
        <fullName evidence="4">Histone deacetylase complex subunit SAP30 Sin3 binding domain-containing protein</fullName>
    </recommendedName>
</protein>
<keyword evidence="3" id="KW-1185">Reference proteome</keyword>
<evidence type="ECO:0000313" key="2">
    <source>
        <dbReference type="EMBL" id="CAK4031994.1"/>
    </source>
</evidence>
<evidence type="ECO:0000256" key="1">
    <source>
        <dbReference type="SAM" id="MobiDB-lite"/>
    </source>
</evidence>
<name>A0AAI8Z3T6_9PEZI</name>
<evidence type="ECO:0000313" key="3">
    <source>
        <dbReference type="Proteomes" id="UP001296104"/>
    </source>
</evidence>
<reference evidence="2" key="1">
    <citation type="submission" date="2023-11" db="EMBL/GenBank/DDBJ databases">
        <authorList>
            <person name="Alioto T."/>
            <person name="Alioto T."/>
            <person name="Gomez Garrido J."/>
        </authorList>
    </citation>
    <scope>NUCLEOTIDE SEQUENCE</scope>
</reference>
<feature type="compositionally biased region" description="Basic and acidic residues" evidence="1">
    <location>
        <begin position="1"/>
        <end position="19"/>
    </location>
</feature>
<comment type="caution">
    <text evidence="2">The sequence shown here is derived from an EMBL/GenBank/DDBJ whole genome shotgun (WGS) entry which is preliminary data.</text>
</comment>
<dbReference type="Gene3D" id="6.10.160.20">
    <property type="match status" value="1"/>
</dbReference>